<sequence>MHRRTIEIKTAMREFMQSEKAQFCITCKSVLYLTPSHLFKKYALYKQNNPCDKNLIVCQCWKCHSEYELLCVEDRVNYWIKNGFNEIADKMQKVIDGQYVAK</sequence>
<reference evidence="1 3" key="2">
    <citation type="journal article" date="2019" name="PLoS Negl. Trop. Dis.">
        <title>Revisiting the worldwide diversity of Leptospira species in the environment.</title>
        <authorList>
            <person name="Vincent A.T."/>
            <person name="Schiettekatte O."/>
            <person name="Bourhy P."/>
            <person name="Veyrier F.J."/>
            <person name="Picardeau M."/>
        </authorList>
    </citation>
    <scope>NUCLEOTIDE SEQUENCE [LARGE SCALE GENOMIC DNA]</scope>
    <source>
        <strain evidence="1 3">201800280</strain>
        <strain evidence="2">201800281</strain>
    </source>
</reference>
<reference evidence="2" key="1">
    <citation type="submission" date="2018-10" db="EMBL/GenBank/DDBJ databases">
        <authorList>
            <person name="Vincent A.T."/>
            <person name="Schiettekatte O."/>
            <person name="Bourhy P."/>
            <person name="Veyrier F.J."/>
            <person name="Picardeau M."/>
        </authorList>
    </citation>
    <scope>NUCLEOTIDE SEQUENCE</scope>
    <source>
        <strain evidence="2">201800281</strain>
    </source>
</reference>
<dbReference type="Proteomes" id="UP000297918">
    <property type="component" value="Unassembled WGS sequence"/>
</dbReference>
<name>A0A4R9IQR7_9LEPT</name>
<evidence type="ECO:0000313" key="4">
    <source>
        <dbReference type="Proteomes" id="UP000297918"/>
    </source>
</evidence>
<comment type="caution">
    <text evidence="1">The sequence shown here is derived from an EMBL/GenBank/DDBJ whole genome shotgun (WGS) entry which is preliminary data.</text>
</comment>
<organism evidence="1 3">
    <name type="scientific">Leptospira bourretii</name>
    <dbReference type="NCBI Taxonomy" id="2484962"/>
    <lineage>
        <taxon>Bacteria</taxon>
        <taxon>Pseudomonadati</taxon>
        <taxon>Spirochaetota</taxon>
        <taxon>Spirochaetia</taxon>
        <taxon>Leptospirales</taxon>
        <taxon>Leptospiraceae</taxon>
        <taxon>Leptospira</taxon>
    </lineage>
</organism>
<evidence type="ECO:0000313" key="2">
    <source>
        <dbReference type="EMBL" id="TGK94341.1"/>
    </source>
</evidence>
<evidence type="ECO:0008006" key="5">
    <source>
        <dbReference type="Google" id="ProtNLM"/>
    </source>
</evidence>
<dbReference type="Proteomes" id="UP000297394">
    <property type="component" value="Unassembled WGS sequence"/>
</dbReference>
<keyword evidence="4" id="KW-1185">Reference proteome</keyword>
<accession>A0A4R9IQR7</accession>
<proteinExistence type="predicted"/>
<evidence type="ECO:0000313" key="3">
    <source>
        <dbReference type="Proteomes" id="UP000297394"/>
    </source>
</evidence>
<dbReference type="AlphaFoldDB" id="A0A4R9IQR7"/>
<dbReference type="EMBL" id="RQFL01000008">
    <property type="protein sequence ID" value="TGK94341.1"/>
    <property type="molecule type" value="Genomic_DNA"/>
</dbReference>
<dbReference type="RefSeq" id="WP_135747319.1">
    <property type="nucleotide sequence ID" value="NZ_RQFL01000008.1"/>
</dbReference>
<gene>
    <name evidence="1" type="ORF">EHQ23_19445</name>
    <name evidence="2" type="ORF">EHQ26_03135</name>
</gene>
<evidence type="ECO:0000313" key="1">
    <source>
        <dbReference type="EMBL" id="TGK79231.1"/>
    </source>
</evidence>
<dbReference type="EMBL" id="RQFM01000031">
    <property type="protein sequence ID" value="TGK79231.1"/>
    <property type="molecule type" value="Genomic_DNA"/>
</dbReference>
<protein>
    <recommendedName>
        <fullName evidence="5">HNH endonuclease</fullName>
    </recommendedName>
</protein>